<dbReference type="Pfam" id="PF20232">
    <property type="entry name" value="T6SS_FHA_C"/>
    <property type="match status" value="1"/>
</dbReference>
<dbReference type="SUPFAM" id="SSF49879">
    <property type="entry name" value="SMAD/FHA domain"/>
    <property type="match status" value="1"/>
</dbReference>
<sequence>MRFSIVKNKNGQVPPQSSCDFLPPGGTIGRSVDNNLVLPDEERAISRLQAIVHISAEGECRITNRGNVTNVQLNNIPLERGRQVELQDGDVLGIDDYQIEVSSLQQTVVPVSAPAITPSVNGTIDIKPIVVPPAKQQNAESVPNEIWDSLIQEFTPEETAPALAAYNENHHPLLDTPRAELNPNNPLEQLTNNIELHQLQSRQTDPATLFNADTTFDRDPILADTTPSTLLAENRSPKHTAEPAPSMGNLADEQELDPLALFGVSSSPIASGSQSSNDPLGLMINGAEPLAEVPLSPMPEQPIAPPEPILAAVQIPTAPISQQVVVSRPVPEAQPLQHQPVPSAAIPRPESPKLQTPVAPVQPHHHSGNRLGNRLGIDPVAYSAAQPQSASTAKGEMLEGPLLNALLQGLGLDDLQTQPQFDEQQLHQVGRLLSLFSQGTVALLSSRSILKRGVKAEMTMILDEANNPFKLLPSGKTVLMQMFGSKMPGFMPPEQSVRDALIDLQAHQLGMIAGIRALIAAMLQSFNPERLEEEARHEGAIPRLTFPSGRKAALWDYFVKSYQKTSGELEDDFHTLFGEAFLHAYGVEVNQYKDSQTKPDDQ</sequence>
<dbReference type="InterPro" id="IPR017735">
    <property type="entry name" value="T6SS_FHA"/>
</dbReference>
<dbReference type="NCBIfam" id="TIGR03354">
    <property type="entry name" value="VI_FHA"/>
    <property type="match status" value="1"/>
</dbReference>
<dbReference type="Gene3D" id="2.60.200.20">
    <property type="match status" value="1"/>
</dbReference>
<dbReference type="PROSITE" id="PS50006">
    <property type="entry name" value="FHA_DOMAIN"/>
    <property type="match status" value="1"/>
</dbReference>
<evidence type="ECO:0000256" key="1">
    <source>
        <dbReference type="SAM" id="MobiDB-lite"/>
    </source>
</evidence>
<dbReference type="InterPro" id="IPR008984">
    <property type="entry name" value="SMAD_FHA_dom_sf"/>
</dbReference>
<name>A0A3S4WKT3_SERFO</name>
<feature type="region of interest" description="Disordered" evidence="1">
    <location>
        <begin position="334"/>
        <end position="367"/>
    </location>
</feature>
<feature type="domain" description="FHA" evidence="2">
    <location>
        <begin position="26"/>
        <end position="78"/>
    </location>
</feature>
<proteinExistence type="predicted"/>
<organism evidence="3 4">
    <name type="scientific">Serratia fonticola</name>
    <dbReference type="NCBI Taxonomy" id="47917"/>
    <lineage>
        <taxon>Bacteria</taxon>
        <taxon>Pseudomonadati</taxon>
        <taxon>Pseudomonadota</taxon>
        <taxon>Gammaproteobacteria</taxon>
        <taxon>Enterobacterales</taxon>
        <taxon>Yersiniaceae</taxon>
        <taxon>Serratia</taxon>
    </lineage>
</organism>
<evidence type="ECO:0000313" key="4">
    <source>
        <dbReference type="Proteomes" id="UP000270487"/>
    </source>
</evidence>
<gene>
    <name evidence="3" type="ORF">NCTC13193_02219</name>
</gene>
<dbReference type="InterPro" id="IPR000253">
    <property type="entry name" value="FHA_dom"/>
</dbReference>
<accession>A0A3S4WKT3</accession>
<reference evidence="3 4" key="1">
    <citation type="submission" date="2018-12" db="EMBL/GenBank/DDBJ databases">
        <authorList>
            <consortium name="Pathogen Informatics"/>
        </authorList>
    </citation>
    <scope>NUCLEOTIDE SEQUENCE [LARGE SCALE GENOMIC DNA]</scope>
    <source>
        <strain evidence="3 4">NCTC13193</strain>
    </source>
</reference>
<dbReference type="Pfam" id="PF00498">
    <property type="entry name" value="FHA"/>
    <property type="match status" value="1"/>
</dbReference>
<dbReference type="CDD" id="cd00060">
    <property type="entry name" value="FHA"/>
    <property type="match status" value="1"/>
</dbReference>
<evidence type="ECO:0000313" key="3">
    <source>
        <dbReference type="EMBL" id="VEI68156.1"/>
    </source>
</evidence>
<evidence type="ECO:0000259" key="2">
    <source>
        <dbReference type="PROSITE" id="PS50006"/>
    </source>
</evidence>
<dbReference type="InterPro" id="IPR046883">
    <property type="entry name" value="T6SS_FHA_C"/>
</dbReference>
<protein>
    <submittedName>
        <fullName evidence="3">Uncharacterized conserved protein, contains FHA domain</fullName>
    </submittedName>
</protein>
<dbReference type="EMBL" id="LR134492">
    <property type="protein sequence ID" value="VEI68156.1"/>
    <property type="molecule type" value="Genomic_DNA"/>
</dbReference>
<dbReference type="AlphaFoldDB" id="A0A3S4WKT3"/>
<dbReference type="Proteomes" id="UP000270487">
    <property type="component" value="Chromosome"/>
</dbReference>